<sequence>MPTRSYILAVGARAVPNRTLAALDEAGLARQVENRARSTCRTILQAVVAGKMEWASSPSITPWAISPFAHVRSVI</sequence>
<dbReference type="EMBL" id="JBHUGY010000056">
    <property type="protein sequence ID" value="MFD2057408.1"/>
    <property type="molecule type" value="Genomic_DNA"/>
</dbReference>
<keyword evidence="2" id="KW-1185">Reference proteome</keyword>
<protein>
    <recommendedName>
        <fullName evidence="3">Transposase</fullName>
    </recommendedName>
</protein>
<proteinExistence type="predicted"/>
<comment type="caution">
    <text evidence="1">The sequence shown here is derived from an EMBL/GenBank/DDBJ whole genome shotgun (WGS) entry which is preliminary data.</text>
</comment>
<evidence type="ECO:0000313" key="1">
    <source>
        <dbReference type="EMBL" id="MFD2057408.1"/>
    </source>
</evidence>
<reference evidence="2" key="1">
    <citation type="journal article" date="2019" name="Int. J. Syst. Evol. Microbiol.">
        <title>The Global Catalogue of Microorganisms (GCM) 10K type strain sequencing project: providing services to taxonomists for standard genome sequencing and annotation.</title>
        <authorList>
            <consortium name="The Broad Institute Genomics Platform"/>
            <consortium name="The Broad Institute Genome Sequencing Center for Infectious Disease"/>
            <person name="Wu L."/>
            <person name="Ma J."/>
        </authorList>
    </citation>
    <scope>NUCLEOTIDE SEQUENCE [LARGE SCALE GENOMIC DNA]</scope>
    <source>
        <strain evidence="2">CGMCC 1.16226</strain>
    </source>
</reference>
<organism evidence="1 2">
    <name type="scientific">Mesorhizobium calcicola</name>
    <dbReference type="NCBI Taxonomy" id="1300310"/>
    <lineage>
        <taxon>Bacteria</taxon>
        <taxon>Pseudomonadati</taxon>
        <taxon>Pseudomonadota</taxon>
        <taxon>Alphaproteobacteria</taxon>
        <taxon>Hyphomicrobiales</taxon>
        <taxon>Phyllobacteriaceae</taxon>
        <taxon>Mesorhizobium</taxon>
    </lineage>
</organism>
<accession>A0ABW4WN00</accession>
<name>A0ABW4WN00_9HYPH</name>
<dbReference type="Proteomes" id="UP001597349">
    <property type="component" value="Unassembled WGS sequence"/>
</dbReference>
<dbReference type="RefSeq" id="WP_379025392.1">
    <property type="nucleotide sequence ID" value="NZ_JBHUGY010000056.1"/>
</dbReference>
<evidence type="ECO:0000313" key="2">
    <source>
        <dbReference type="Proteomes" id="UP001597349"/>
    </source>
</evidence>
<gene>
    <name evidence="1" type="ORF">ACFSQT_31290</name>
</gene>
<evidence type="ECO:0008006" key="3">
    <source>
        <dbReference type="Google" id="ProtNLM"/>
    </source>
</evidence>